<organism evidence="7 8">
    <name type="scientific">Desulfovibrio legallii</name>
    <dbReference type="NCBI Taxonomy" id="571438"/>
    <lineage>
        <taxon>Bacteria</taxon>
        <taxon>Pseudomonadati</taxon>
        <taxon>Thermodesulfobacteriota</taxon>
        <taxon>Desulfovibrionia</taxon>
        <taxon>Desulfovibrionales</taxon>
        <taxon>Desulfovibrionaceae</taxon>
        <taxon>Desulfovibrio</taxon>
    </lineage>
</organism>
<dbReference type="Pfam" id="PF01343">
    <property type="entry name" value="Peptidase_S49"/>
    <property type="match status" value="1"/>
</dbReference>
<evidence type="ECO:0000256" key="4">
    <source>
        <dbReference type="ARBA" id="ARBA00022825"/>
    </source>
</evidence>
<keyword evidence="4" id="KW-0720">Serine protease</keyword>
<dbReference type="Gene3D" id="3.90.226.10">
    <property type="entry name" value="2-enoyl-CoA Hydratase, Chain A, domain 1"/>
    <property type="match status" value="1"/>
</dbReference>
<accession>A0A6H3F908</accession>
<evidence type="ECO:0000259" key="6">
    <source>
        <dbReference type="Pfam" id="PF01343"/>
    </source>
</evidence>
<dbReference type="InterPro" id="IPR029045">
    <property type="entry name" value="ClpP/crotonase-like_dom_sf"/>
</dbReference>
<evidence type="ECO:0000256" key="3">
    <source>
        <dbReference type="ARBA" id="ARBA00022801"/>
    </source>
</evidence>
<protein>
    <submittedName>
        <fullName evidence="7">Signal peptide peptidase SppA</fullName>
    </submittedName>
</protein>
<keyword evidence="8" id="KW-1185">Reference proteome</keyword>
<keyword evidence="5" id="KW-0472">Membrane</keyword>
<comment type="caution">
    <text evidence="7">The sequence shown here is derived from an EMBL/GenBank/DDBJ whole genome shotgun (WGS) entry which is preliminary data.</text>
</comment>
<dbReference type="Proteomes" id="UP000292919">
    <property type="component" value="Unassembled WGS sequence"/>
</dbReference>
<dbReference type="InterPro" id="IPR047272">
    <property type="entry name" value="S49_SppA_C"/>
</dbReference>
<dbReference type="GO" id="GO:0006508">
    <property type="term" value="P:proteolysis"/>
    <property type="evidence" value="ECO:0007669"/>
    <property type="project" value="UniProtKB-KW"/>
</dbReference>
<evidence type="ECO:0000313" key="7">
    <source>
        <dbReference type="EMBL" id="TBH78487.1"/>
    </source>
</evidence>
<feature type="domain" description="Peptidase S49" evidence="6">
    <location>
        <begin position="131"/>
        <end position="282"/>
    </location>
</feature>
<reference evidence="7 8" key="1">
    <citation type="submission" date="2018-12" db="EMBL/GenBank/DDBJ databases">
        <title>First genome draft of Desulfovibrio legallis sp. nov.</title>
        <authorList>
            <person name="Ben Dhia O."/>
            <person name="Najjari A."/>
            <person name="Ferjani R."/>
            <person name="Fhoula I."/>
            <person name="Fardeau M.-L."/>
            <person name="Boudabbous A."/>
            <person name="Ouzari H.I."/>
        </authorList>
    </citation>
    <scope>NUCLEOTIDE SEQUENCE [LARGE SCALE GENOMIC DNA]</scope>
    <source>
        <strain evidence="7 8">H1T</strain>
    </source>
</reference>
<comment type="similarity">
    <text evidence="1">Belongs to the peptidase S49 family.</text>
</comment>
<evidence type="ECO:0000256" key="1">
    <source>
        <dbReference type="ARBA" id="ARBA00008683"/>
    </source>
</evidence>
<keyword evidence="2" id="KW-0645">Protease</keyword>
<dbReference type="Gene3D" id="6.20.330.10">
    <property type="match status" value="1"/>
</dbReference>
<dbReference type="EMBL" id="SIXC01000015">
    <property type="protein sequence ID" value="TBH78487.1"/>
    <property type="molecule type" value="Genomic_DNA"/>
</dbReference>
<keyword evidence="3" id="KW-0378">Hydrolase</keyword>
<dbReference type="SUPFAM" id="SSF52096">
    <property type="entry name" value="ClpP/crotonase"/>
    <property type="match status" value="1"/>
</dbReference>
<dbReference type="AlphaFoldDB" id="A0A6H3F908"/>
<dbReference type="PANTHER" id="PTHR42987:SF7">
    <property type="entry name" value="SIGNAL PEPTIDE PEPTIDASE SPPA-RELATED"/>
    <property type="match status" value="1"/>
</dbReference>
<sequence length="328" mass="35214">MTPPLADPAASLQKAPQADCAMGCPLAQIPASIWRSLLRPPFRRRHPLLFWGGLVLLLLSLGYAFFPEDGLGSHDRLALVTVRGPILSAEPTLDWVRKLERNAGVKGVLVRVDSPGGGAAASQEIYTALARLAEKKPVVVSMGSLAASGGLMVSMAGRRVFANPSTVTGSIGVRMDIPQIQGLLQKLGLGQETLTTAPYKDAGSYLRPLTPEQRRYLTDVLEDMHRQFVSIVAQGRHMPVDKAAALANGKIYTGREALDLGLVDALGDRHDALEWLAKECQVSAQRPLLAPPERGSWLSRTLKTWLGLNVDAVAGLADGGAPAFLYQF</sequence>
<dbReference type="NCBIfam" id="TIGR00706">
    <property type="entry name" value="SppA_dom"/>
    <property type="match status" value="1"/>
</dbReference>
<dbReference type="CDD" id="cd07023">
    <property type="entry name" value="S49_Sppa_N_C"/>
    <property type="match status" value="1"/>
</dbReference>
<keyword evidence="5" id="KW-0812">Transmembrane</keyword>
<dbReference type="GO" id="GO:0008236">
    <property type="term" value="F:serine-type peptidase activity"/>
    <property type="evidence" value="ECO:0007669"/>
    <property type="project" value="UniProtKB-KW"/>
</dbReference>
<evidence type="ECO:0000256" key="2">
    <source>
        <dbReference type="ARBA" id="ARBA00022670"/>
    </source>
</evidence>
<dbReference type="InterPro" id="IPR004635">
    <property type="entry name" value="Pept_S49_SppA"/>
</dbReference>
<evidence type="ECO:0000313" key="8">
    <source>
        <dbReference type="Proteomes" id="UP000292919"/>
    </source>
</evidence>
<proteinExistence type="inferred from homology"/>
<dbReference type="InterPro" id="IPR002142">
    <property type="entry name" value="Peptidase_S49"/>
</dbReference>
<evidence type="ECO:0000256" key="5">
    <source>
        <dbReference type="SAM" id="Phobius"/>
    </source>
</evidence>
<name>A0A6H3F908_9BACT</name>
<feature type="transmembrane region" description="Helical" evidence="5">
    <location>
        <begin position="48"/>
        <end position="66"/>
    </location>
</feature>
<dbReference type="PANTHER" id="PTHR42987">
    <property type="entry name" value="PEPTIDASE S49"/>
    <property type="match status" value="1"/>
</dbReference>
<gene>
    <name evidence="7" type="primary">sppA</name>
    <name evidence="7" type="ORF">EB812_10520</name>
</gene>
<keyword evidence="5" id="KW-1133">Transmembrane helix</keyword>